<evidence type="ECO:0000313" key="1">
    <source>
        <dbReference type="EMBL" id="WOI35316.1"/>
    </source>
</evidence>
<accession>A0ABZ0HM23</accession>
<protein>
    <submittedName>
        <fullName evidence="1">Uncharacterized protein</fullName>
    </submittedName>
</protein>
<proteinExistence type="predicted"/>
<sequence length="67" mass="6674">MQVPTPTIFSVNPDAVHTLDVLLANEGVTPDGVTNASGTELPSAAVVGALPLEKYGVLGLGSAADTL</sequence>
<organism evidence="1 2">
    <name type="scientific">Tritonibacter scottomollicae</name>
    <name type="common">Epibacterium scottomollicae</name>
    <dbReference type="NCBI Taxonomy" id="483013"/>
    <lineage>
        <taxon>Bacteria</taxon>
        <taxon>Pseudomonadati</taxon>
        <taxon>Pseudomonadota</taxon>
        <taxon>Alphaproteobacteria</taxon>
        <taxon>Rhodobacterales</taxon>
        <taxon>Paracoccaceae</taxon>
        <taxon>Tritonibacter</taxon>
    </lineage>
</organism>
<dbReference type="Proteomes" id="UP001302666">
    <property type="component" value="Chromosome"/>
</dbReference>
<keyword evidence="2" id="KW-1185">Reference proteome</keyword>
<reference evidence="1 2" key="1">
    <citation type="submission" date="2023-10" db="EMBL/GenBank/DDBJ databases">
        <title>Eight complete genome sequences of bacteria isolated from laboratory stock of Giant Kelp gametophytes.</title>
        <authorList>
            <person name="Tolentino B."/>
            <person name="Nuzhdin S."/>
        </authorList>
    </citation>
    <scope>NUCLEOTIDE SEQUENCE [LARGE SCALE GENOMIC DNA]</scope>
    <source>
        <strain evidence="1 2">LC.270.F.C4</strain>
    </source>
</reference>
<gene>
    <name evidence="1" type="ORF">R1T40_13965</name>
</gene>
<evidence type="ECO:0000313" key="2">
    <source>
        <dbReference type="Proteomes" id="UP001302666"/>
    </source>
</evidence>
<name>A0ABZ0HM23_TRISK</name>
<dbReference type="EMBL" id="CP136704">
    <property type="protein sequence ID" value="WOI35316.1"/>
    <property type="molecule type" value="Genomic_DNA"/>
</dbReference>